<dbReference type="Gene3D" id="3.60.130.10">
    <property type="entry name" value="Clavaminate synthase-like"/>
    <property type="match status" value="1"/>
</dbReference>
<dbReference type="EMBL" id="JADKYB010000015">
    <property type="protein sequence ID" value="MBM9508056.1"/>
    <property type="molecule type" value="Genomic_DNA"/>
</dbReference>
<accession>A0ABS2TXI6</accession>
<dbReference type="Pfam" id="PF02668">
    <property type="entry name" value="TauD"/>
    <property type="match status" value="1"/>
</dbReference>
<evidence type="ECO:0000313" key="6">
    <source>
        <dbReference type="EMBL" id="MBM9508056.1"/>
    </source>
</evidence>
<dbReference type="GO" id="GO:0051213">
    <property type="term" value="F:dioxygenase activity"/>
    <property type="evidence" value="ECO:0007669"/>
    <property type="project" value="UniProtKB-KW"/>
</dbReference>
<name>A0ABS2TXI6_9ACTN</name>
<gene>
    <name evidence="6" type="ORF">ITX44_26590</name>
</gene>
<comment type="caution">
    <text evidence="6">The sequence shown here is derived from an EMBL/GenBank/DDBJ whole genome shotgun (WGS) entry which is preliminary data.</text>
</comment>
<sequence length="264" mass="29036">MSRAAVPSRDLFAEHYVDHRADGAKEIITSRLRRHGLVTLDGLDSRAAVLKLTAKYLDIVSHRDSDSDGLTVIHNTRRHHDRPGFAGLGAGALAPHTERSGTPSPPRLMLFVCARPAEEGGDTFLTDGLDVYTDLAAERPEAVEALSEDLAGFFGGQDGVFAPVFRSTGDGRVSVRLRLDDLVRWNPLVNPHIPALTVAIHRRRQRLLLEAGDAYLIDNSRWLHARTAFAGPRRMYRALGNPRFSLPAGFALPDRQTRPALETA</sequence>
<keyword evidence="6" id="KW-0223">Dioxygenase</keyword>
<dbReference type="InterPro" id="IPR042098">
    <property type="entry name" value="TauD-like_sf"/>
</dbReference>
<dbReference type="RefSeq" id="WP_205359916.1">
    <property type="nucleotide sequence ID" value="NZ_JADKYB010000015.1"/>
</dbReference>
<dbReference type="InterPro" id="IPR003819">
    <property type="entry name" value="TauD/TfdA-like"/>
</dbReference>
<proteinExistence type="predicted"/>
<evidence type="ECO:0000256" key="1">
    <source>
        <dbReference type="ARBA" id="ARBA00001954"/>
    </source>
</evidence>
<evidence type="ECO:0000256" key="2">
    <source>
        <dbReference type="ARBA" id="ARBA00023002"/>
    </source>
</evidence>
<evidence type="ECO:0000256" key="4">
    <source>
        <dbReference type="ARBA" id="ARBA00023194"/>
    </source>
</evidence>
<dbReference type="PANTHER" id="PTHR10696:SF56">
    <property type="entry name" value="TAUD_TFDA-LIKE DOMAIN-CONTAINING PROTEIN"/>
    <property type="match status" value="1"/>
</dbReference>
<dbReference type="InterPro" id="IPR050411">
    <property type="entry name" value="AlphaKG_dependent_hydroxylases"/>
</dbReference>
<protein>
    <submittedName>
        <fullName evidence="6">TauD/TfdA family dioxygenase</fullName>
    </submittedName>
</protein>
<comment type="cofactor">
    <cofactor evidence="1">
        <name>Fe(2+)</name>
        <dbReference type="ChEBI" id="CHEBI:29033"/>
    </cofactor>
</comment>
<organism evidence="6 7">
    <name type="scientific">Actinacidiphila acididurans</name>
    <dbReference type="NCBI Taxonomy" id="2784346"/>
    <lineage>
        <taxon>Bacteria</taxon>
        <taxon>Bacillati</taxon>
        <taxon>Actinomycetota</taxon>
        <taxon>Actinomycetes</taxon>
        <taxon>Kitasatosporales</taxon>
        <taxon>Streptomycetaceae</taxon>
        <taxon>Actinacidiphila</taxon>
    </lineage>
</organism>
<evidence type="ECO:0000313" key="7">
    <source>
        <dbReference type="Proteomes" id="UP000749040"/>
    </source>
</evidence>
<keyword evidence="4" id="KW-0045">Antibiotic biosynthesis</keyword>
<evidence type="ECO:0000259" key="5">
    <source>
        <dbReference type="Pfam" id="PF02668"/>
    </source>
</evidence>
<keyword evidence="7" id="KW-1185">Reference proteome</keyword>
<feature type="domain" description="TauD/TfdA-like" evidence="5">
    <location>
        <begin position="24"/>
        <end position="238"/>
    </location>
</feature>
<dbReference type="PANTHER" id="PTHR10696">
    <property type="entry name" value="GAMMA-BUTYROBETAINE HYDROXYLASE-RELATED"/>
    <property type="match status" value="1"/>
</dbReference>
<dbReference type="Proteomes" id="UP000749040">
    <property type="component" value="Unassembled WGS sequence"/>
</dbReference>
<keyword evidence="3" id="KW-0408">Iron</keyword>
<reference evidence="6 7" key="1">
    <citation type="submission" date="2021-01" db="EMBL/GenBank/DDBJ databases">
        <title>Streptomyces acididurans sp. nov., isolated from a peat swamp forest soil.</title>
        <authorList>
            <person name="Chantavorakit T."/>
            <person name="Duangmal K."/>
        </authorList>
    </citation>
    <scope>NUCLEOTIDE SEQUENCE [LARGE SCALE GENOMIC DNA]</scope>
    <source>
        <strain evidence="6 7">KK5PA1</strain>
    </source>
</reference>
<dbReference type="SUPFAM" id="SSF51197">
    <property type="entry name" value="Clavaminate synthase-like"/>
    <property type="match status" value="1"/>
</dbReference>
<keyword evidence="2" id="KW-0560">Oxidoreductase</keyword>
<evidence type="ECO:0000256" key="3">
    <source>
        <dbReference type="ARBA" id="ARBA00023004"/>
    </source>
</evidence>